<dbReference type="Proteomes" id="UP000325313">
    <property type="component" value="Unassembled WGS sequence"/>
</dbReference>
<dbReference type="Proteomes" id="UP000324748">
    <property type="component" value="Unassembled WGS sequence"/>
</dbReference>
<proteinExistence type="predicted"/>
<reference evidence="5 6" key="1">
    <citation type="submission" date="2019-05" db="EMBL/GenBank/DDBJ databases">
        <title>Emergence of the Ug99 lineage of the wheat stem rust pathogen through somatic hybridization.</title>
        <authorList>
            <person name="Li F."/>
            <person name="Upadhyaya N.M."/>
            <person name="Sperschneider J."/>
            <person name="Matny O."/>
            <person name="Nguyen-Phuc H."/>
            <person name="Mago R."/>
            <person name="Raley C."/>
            <person name="Miller M.E."/>
            <person name="Silverstein K.A.T."/>
            <person name="Henningsen E."/>
            <person name="Hirsch C.D."/>
            <person name="Visser B."/>
            <person name="Pretorius Z.A."/>
            <person name="Steffenson B.J."/>
            <person name="Schwessinger B."/>
            <person name="Dodds P.N."/>
            <person name="Figueroa M."/>
        </authorList>
    </citation>
    <scope>NUCLEOTIDE SEQUENCE [LARGE SCALE GENOMIC DNA]</scope>
    <source>
        <strain evidence="3">21-0</strain>
        <strain evidence="4 6">Ug99</strain>
    </source>
</reference>
<evidence type="ECO:0000313" key="6">
    <source>
        <dbReference type="Proteomes" id="UP000325313"/>
    </source>
</evidence>
<keyword evidence="2" id="KW-0732">Signal</keyword>
<evidence type="ECO:0000313" key="3">
    <source>
        <dbReference type="EMBL" id="KAA1098234.1"/>
    </source>
</evidence>
<feature type="compositionally biased region" description="Low complexity" evidence="1">
    <location>
        <begin position="68"/>
        <end position="81"/>
    </location>
</feature>
<dbReference type="OrthoDB" id="2512223at2759"/>
<comment type="caution">
    <text evidence="3">The sequence shown here is derived from an EMBL/GenBank/DDBJ whole genome shotgun (WGS) entry which is preliminary data.</text>
</comment>
<evidence type="ECO:0000313" key="5">
    <source>
        <dbReference type="Proteomes" id="UP000324748"/>
    </source>
</evidence>
<feature type="compositionally biased region" description="Low complexity" evidence="1">
    <location>
        <begin position="24"/>
        <end position="55"/>
    </location>
</feature>
<dbReference type="AlphaFoldDB" id="A0A5B0PCA2"/>
<accession>A0A5B0PCA2</accession>
<evidence type="ECO:0000256" key="1">
    <source>
        <dbReference type="SAM" id="MobiDB-lite"/>
    </source>
</evidence>
<name>A0A5B0PCA2_PUCGR</name>
<feature type="signal peptide" evidence="2">
    <location>
        <begin position="1"/>
        <end position="22"/>
    </location>
</feature>
<sequence>MLSGTCSITCLMVASLIAQASASPQTGSATPTTRTPPTAQTPPAAQTPPTSQAAGEAHSSALEPELDSPTSTTTAPPATTSLKPENTTMGGIGTAMKNLKNNYKNATGANAADKKASESAPVPISQGTFELMTAFLSVGLLAVVA</sequence>
<evidence type="ECO:0000313" key="4">
    <source>
        <dbReference type="EMBL" id="KAA1116797.1"/>
    </source>
</evidence>
<gene>
    <name evidence="3" type="ORF">PGT21_031212</name>
    <name evidence="4" type="ORF">PGTUg99_020666</name>
</gene>
<keyword evidence="5" id="KW-1185">Reference proteome</keyword>
<feature type="region of interest" description="Disordered" evidence="1">
    <location>
        <begin position="24"/>
        <end position="95"/>
    </location>
</feature>
<organism evidence="3 5">
    <name type="scientific">Puccinia graminis f. sp. tritici</name>
    <dbReference type="NCBI Taxonomy" id="56615"/>
    <lineage>
        <taxon>Eukaryota</taxon>
        <taxon>Fungi</taxon>
        <taxon>Dikarya</taxon>
        <taxon>Basidiomycota</taxon>
        <taxon>Pucciniomycotina</taxon>
        <taxon>Pucciniomycetes</taxon>
        <taxon>Pucciniales</taxon>
        <taxon>Pucciniaceae</taxon>
        <taxon>Puccinia</taxon>
    </lineage>
</organism>
<dbReference type="EMBL" id="VSWC01000066">
    <property type="protein sequence ID" value="KAA1098234.1"/>
    <property type="molecule type" value="Genomic_DNA"/>
</dbReference>
<protein>
    <submittedName>
        <fullName evidence="3">Uncharacterized protein</fullName>
    </submittedName>
</protein>
<evidence type="ECO:0000256" key="2">
    <source>
        <dbReference type="SAM" id="SignalP"/>
    </source>
</evidence>
<dbReference type="EMBL" id="VDEP01000270">
    <property type="protein sequence ID" value="KAA1116797.1"/>
    <property type="molecule type" value="Genomic_DNA"/>
</dbReference>
<feature type="chain" id="PRO_5036366418" evidence="2">
    <location>
        <begin position="23"/>
        <end position="145"/>
    </location>
</feature>